<sequence>MTDLTRRHLLASSGLTLAAGLTPTLPAFAGADERRLLVIILRGGMDGLAVLPPLGDPHFAVRRAPETATLPLDGFFRLHPALPTLARLWARKELIGFHAVGTPYRERSHFDAQNVLESGLDGPSGSADGWLNRAVAERGAPAGYAMGVGIRPPLVLRGRVTVGSWAPNALPQADESTLARIAALWREDPLLAPHIASALEQQPMTAGLDQGIEGTRQSRRRLEPLMKGAAELMSTADGPRIVAMDDTGWDTHTNAANRLERKLAELEAGLELLVGGLQPVWRHTAVLVVTEFGRTVRINGNQGTDHGVGGAAFLFGGAVNGGRIVSEWPGLAPRDLIQGRDLRPTIDLRNLFRALLHDHLGYASAALGERVLPGVRRDRRLDGLVRG</sequence>
<protein>
    <recommendedName>
        <fullName evidence="3">DUF1501 domain-containing protein</fullName>
    </recommendedName>
</protein>
<accession>A0A2M9FX40</accession>
<dbReference type="Proteomes" id="UP000229498">
    <property type="component" value="Unassembled WGS sequence"/>
</dbReference>
<dbReference type="InterPro" id="IPR010869">
    <property type="entry name" value="DUF1501"/>
</dbReference>
<dbReference type="PROSITE" id="PS51318">
    <property type="entry name" value="TAT"/>
    <property type="match status" value="1"/>
</dbReference>
<evidence type="ECO:0000313" key="2">
    <source>
        <dbReference type="Proteomes" id="UP000229498"/>
    </source>
</evidence>
<dbReference type="RefSeq" id="WP_109792994.1">
    <property type="nucleotide sequence ID" value="NZ_PHIG01000048.1"/>
</dbReference>
<gene>
    <name evidence="1" type="ORF">CVT23_18470</name>
</gene>
<dbReference type="OrthoDB" id="9779968at2"/>
<keyword evidence="2" id="KW-1185">Reference proteome</keyword>
<dbReference type="Pfam" id="PF07394">
    <property type="entry name" value="DUF1501"/>
    <property type="match status" value="1"/>
</dbReference>
<organism evidence="1 2">
    <name type="scientific">Minwuia thermotolerans</name>
    <dbReference type="NCBI Taxonomy" id="2056226"/>
    <lineage>
        <taxon>Bacteria</taxon>
        <taxon>Pseudomonadati</taxon>
        <taxon>Pseudomonadota</taxon>
        <taxon>Alphaproteobacteria</taxon>
        <taxon>Minwuiales</taxon>
        <taxon>Minwuiaceae</taxon>
        <taxon>Minwuia</taxon>
    </lineage>
</organism>
<dbReference type="AlphaFoldDB" id="A0A2M9FX40"/>
<evidence type="ECO:0000313" key="1">
    <source>
        <dbReference type="EMBL" id="PJK28026.1"/>
    </source>
</evidence>
<comment type="caution">
    <text evidence="1">The sequence shown here is derived from an EMBL/GenBank/DDBJ whole genome shotgun (WGS) entry which is preliminary data.</text>
</comment>
<reference evidence="1 2" key="1">
    <citation type="submission" date="2017-11" db="EMBL/GenBank/DDBJ databases">
        <title>Draft genome sequence of Rhizobiales bacterium SY3-13.</title>
        <authorList>
            <person name="Sun C."/>
        </authorList>
    </citation>
    <scope>NUCLEOTIDE SEQUENCE [LARGE SCALE GENOMIC DNA]</scope>
    <source>
        <strain evidence="1 2">SY3-13</strain>
    </source>
</reference>
<dbReference type="InterPro" id="IPR006311">
    <property type="entry name" value="TAT_signal"/>
</dbReference>
<dbReference type="PANTHER" id="PTHR43737">
    <property type="entry name" value="BLL7424 PROTEIN"/>
    <property type="match status" value="1"/>
</dbReference>
<dbReference type="PANTHER" id="PTHR43737:SF1">
    <property type="entry name" value="DUF1501 DOMAIN-CONTAINING PROTEIN"/>
    <property type="match status" value="1"/>
</dbReference>
<proteinExistence type="predicted"/>
<name>A0A2M9FX40_9PROT</name>
<dbReference type="EMBL" id="PHIG01000048">
    <property type="protein sequence ID" value="PJK28026.1"/>
    <property type="molecule type" value="Genomic_DNA"/>
</dbReference>
<evidence type="ECO:0008006" key="3">
    <source>
        <dbReference type="Google" id="ProtNLM"/>
    </source>
</evidence>